<accession>J9BQX1</accession>
<proteinExistence type="predicted"/>
<organism evidence="1">
    <name type="scientific">gut metagenome</name>
    <dbReference type="NCBI Taxonomy" id="749906"/>
    <lineage>
        <taxon>unclassified sequences</taxon>
        <taxon>metagenomes</taxon>
        <taxon>organismal metagenomes</taxon>
    </lineage>
</organism>
<gene>
    <name evidence="1" type="ORF">EVA_21898</name>
</gene>
<dbReference type="AlphaFoldDB" id="J9BQX1"/>
<evidence type="ECO:0000313" key="1">
    <source>
        <dbReference type="EMBL" id="EJW89995.1"/>
    </source>
</evidence>
<name>J9BQX1_9ZZZZ</name>
<protein>
    <submittedName>
        <fullName evidence="1">Uncharacterized protein</fullName>
    </submittedName>
</protein>
<comment type="caution">
    <text evidence="1">The sequence shown here is derived from an EMBL/GenBank/DDBJ whole genome shotgun (WGS) entry which is preliminary data.</text>
</comment>
<dbReference type="EMBL" id="AMCI01009124">
    <property type="protein sequence ID" value="EJW89995.1"/>
    <property type="molecule type" value="Genomic_DNA"/>
</dbReference>
<reference evidence="1" key="1">
    <citation type="journal article" date="2012" name="PLoS ONE">
        <title>Gene sets for utilization of primary and secondary nutrition supplies in the distal gut of endangered iberian lynx.</title>
        <authorList>
            <person name="Alcaide M."/>
            <person name="Messina E."/>
            <person name="Richter M."/>
            <person name="Bargiela R."/>
            <person name="Peplies J."/>
            <person name="Huws S.A."/>
            <person name="Newbold C.J."/>
            <person name="Golyshin P.N."/>
            <person name="Simon M.A."/>
            <person name="Lopez G."/>
            <person name="Yakimov M.M."/>
            <person name="Ferrer M."/>
        </authorList>
    </citation>
    <scope>NUCLEOTIDE SEQUENCE</scope>
</reference>
<sequence length="42" mass="4699">MIYTEPNEETKEAIAEARSGKSAGTLDMVSFETFMKSLNEIE</sequence>